<keyword evidence="3" id="KW-1185">Reference proteome</keyword>
<dbReference type="InterPro" id="IPR011989">
    <property type="entry name" value="ARM-like"/>
</dbReference>
<dbReference type="Gene3D" id="1.25.10.10">
    <property type="entry name" value="Leucine-rich Repeat Variant"/>
    <property type="match status" value="1"/>
</dbReference>
<dbReference type="PANTHER" id="PTHR45920">
    <property type="entry name" value="FORMIN HOMOLOGY 2 DOMAIN CONTAINING, ISOFORM I"/>
    <property type="match status" value="1"/>
</dbReference>
<comment type="caution">
    <text evidence="2">The sequence shown here is derived from an EMBL/GenBank/DDBJ whole genome shotgun (WGS) entry which is preliminary data.</text>
</comment>
<proteinExistence type="predicted"/>
<dbReference type="GO" id="GO:0005737">
    <property type="term" value="C:cytoplasm"/>
    <property type="evidence" value="ECO:0007669"/>
    <property type="project" value="TreeGrafter"/>
</dbReference>
<reference evidence="2 3" key="1">
    <citation type="journal article" date="2021" name="Elife">
        <title>Chloroplast acquisition without the gene transfer in kleptoplastic sea slugs, Plakobranchus ocellatus.</title>
        <authorList>
            <person name="Maeda T."/>
            <person name="Takahashi S."/>
            <person name="Yoshida T."/>
            <person name="Shimamura S."/>
            <person name="Takaki Y."/>
            <person name="Nagai Y."/>
            <person name="Toyoda A."/>
            <person name="Suzuki Y."/>
            <person name="Arimoto A."/>
            <person name="Ishii H."/>
            <person name="Satoh N."/>
            <person name="Nishiyama T."/>
            <person name="Hasebe M."/>
            <person name="Maruyama T."/>
            <person name="Minagawa J."/>
            <person name="Obokata J."/>
            <person name="Shigenobu S."/>
        </authorList>
    </citation>
    <scope>NUCLEOTIDE SEQUENCE [LARGE SCALE GENOMIC DNA]</scope>
</reference>
<gene>
    <name evidence="2" type="ORF">ElyMa_000516800</name>
</gene>
<sequence length="97" mass="11118">MATFSCRVQFLDDRDPFANTNFPEPTRPPNYPFLDNVPLISQIAGIHRLLEAPHRLEDCALQIYRYHSGAQADFGTYLDLESTLDEQADELEGFKDQ</sequence>
<name>A0AAV4FWR5_9GAST</name>
<dbReference type="Proteomes" id="UP000762676">
    <property type="component" value="Unassembled WGS sequence"/>
</dbReference>
<dbReference type="GO" id="GO:0051015">
    <property type="term" value="F:actin filament binding"/>
    <property type="evidence" value="ECO:0007669"/>
    <property type="project" value="TreeGrafter"/>
</dbReference>
<dbReference type="PANTHER" id="PTHR45920:SF4">
    <property type="entry name" value="FORMIN HOMOLOGY 2 DOMAIN CONTAINING, ISOFORM I"/>
    <property type="match status" value="1"/>
</dbReference>
<dbReference type="GO" id="GO:0005856">
    <property type="term" value="C:cytoskeleton"/>
    <property type="evidence" value="ECO:0007669"/>
    <property type="project" value="TreeGrafter"/>
</dbReference>
<dbReference type="EMBL" id="BMAT01000996">
    <property type="protein sequence ID" value="GFR77773.1"/>
    <property type="molecule type" value="Genomic_DNA"/>
</dbReference>
<organism evidence="2 3">
    <name type="scientific">Elysia marginata</name>
    <dbReference type="NCBI Taxonomy" id="1093978"/>
    <lineage>
        <taxon>Eukaryota</taxon>
        <taxon>Metazoa</taxon>
        <taxon>Spiralia</taxon>
        <taxon>Lophotrochozoa</taxon>
        <taxon>Mollusca</taxon>
        <taxon>Gastropoda</taxon>
        <taxon>Heterobranchia</taxon>
        <taxon>Euthyneura</taxon>
        <taxon>Panpulmonata</taxon>
        <taxon>Sacoglossa</taxon>
        <taxon>Placobranchoidea</taxon>
        <taxon>Plakobranchidae</taxon>
        <taxon>Elysia</taxon>
    </lineage>
</organism>
<evidence type="ECO:0000313" key="2">
    <source>
        <dbReference type="EMBL" id="GFR77773.1"/>
    </source>
</evidence>
<dbReference type="AlphaFoldDB" id="A0AAV4FWR5"/>
<evidence type="ECO:0000259" key="1">
    <source>
        <dbReference type="Pfam" id="PF18382"/>
    </source>
</evidence>
<feature type="domain" description="FHOD1 N-terminal GTPase-binding" evidence="1">
    <location>
        <begin position="6"/>
        <end position="96"/>
    </location>
</feature>
<evidence type="ECO:0000313" key="3">
    <source>
        <dbReference type="Proteomes" id="UP000762676"/>
    </source>
</evidence>
<dbReference type="GO" id="GO:0030866">
    <property type="term" value="P:cortical actin cytoskeleton organization"/>
    <property type="evidence" value="ECO:0007669"/>
    <property type="project" value="TreeGrafter"/>
</dbReference>
<protein>
    <submittedName>
        <fullName evidence="2">FH1/FH2 domain-containing protein 3</fullName>
    </submittedName>
</protein>
<dbReference type="InterPro" id="IPR041387">
    <property type="entry name" value="FHOD1_GBD_N"/>
</dbReference>
<dbReference type="Pfam" id="PF18382">
    <property type="entry name" value="Formin_GBD_N"/>
    <property type="match status" value="1"/>
</dbReference>
<accession>A0AAV4FWR5</accession>